<evidence type="ECO:0000313" key="3">
    <source>
        <dbReference type="EMBL" id="NJB67315.1"/>
    </source>
</evidence>
<proteinExistence type="predicted"/>
<dbReference type="RefSeq" id="WP_167940379.1">
    <property type="nucleotide sequence ID" value="NZ_JAATJA010000001.1"/>
</dbReference>
<evidence type="ECO:0000313" key="4">
    <source>
        <dbReference type="Proteomes" id="UP000580856"/>
    </source>
</evidence>
<dbReference type="Proteomes" id="UP000580856">
    <property type="component" value="Unassembled WGS sequence"/>
</dbReference>
<feature type="region of interest" description="Disordered" evidence="1">
    <location>
        <begin position="56"/>
        <end position="76"/>
    </location>
</feature>
<accession>A0A846QPH7</accession>
<keyword evidence="4" id="KW-1185">Reference proteome</keyword>
<dbReference type="Gene3D" id="3.10.450.240">
    <property type="match status" value="1"/>
</dbReference>
<dbReference type="AlphaFoldDB" id="A0A846QPH7"/>
<dbReference type="EMBL" id="JAATJA010000001">
    <property type="protein sequence ID" value="NJB67315.1"/>
    <property type="molecule type" value="Genomic_DNA"/>
</dbReference>
<protein>
    <submittedName>
        <fullName evidence="3">Putative lipid-binding transport protein (Tim44 family)</fullName>
    </submittedName>
</protein>
<dbReference type="InterPro" id="IPR007379">
    <property type="entry name" value="Tim44-like_dom"/>
</dbReference>
<organism evidence="3 4">
    <name type="scientific">Desulfobaculum xiamenense</name>
    <dbReference type="NCBI Taxonomy" id="995050"/>
    <lineage>
        <taxon>Bacteria</taxon>
        <taxon>Pseudomonadati</taxon>
        <taxon>Thermodesulfobacteriota</taxon>
        <taxon>Desulfovibrionia</taxon>
        <taxon>Desulfovibrionales</taxon>
        <taxon>Desulfovibrionaceae</taxon>
        <taxon>Desulfobaculum</taxon>
    </lineage>
</organism>
<feature type="domain" description="Tim44-like" evidence="2">
    <location>
        <begin position="63"/>
        <end position="194"/>
    </location>
</feature>
<dbReference type="PANTHER" id="PTHR41542:SF1">
    <property type="entry name" value="BLL5807 PROTEIN"/>
    <property type="match status" value="1"/>
</dbReference>
<dbReference type="InterPro" id="IPR032710">
    <property type="entry name" value="NTF2-like_dom_sf"/>
</dbReference>
<sequence>MRLTPLDLLLIGICIFLALRFLAARKNDGDDSAQDEAVKKRALDAYKRAERAWDMLRSDTESDDETPPRPAALHGEFDPNEFLAGAKLAYARIRESWDARDLDDLRNFTTPRAFDEFASRAETETRSARTDLLLVNASIVERRNNGVTEEASVLFDVTQRTGQDAGTTSVQEVWKFARDAENDASHWKLDSMETVRQH</sequence>
<dbReference type="SMART" id="SM00978">
    <property type="entry name" value="Tim44"/>
    <property type="match status" value="1"/>
</dbReference>
<comment type="caution">
    <text evidence="3">The sequence shown here is derived from an EMBL/GenBank/DDBJ whole genome shotgun (WGS) entry which is preliminary data.</text>
</comment>
<dbReference type="PANTHER" id="PTHR41542">
    <property type="entry name" value="BLL5807 PROTEIN"/>
    <property type="match status" value="1"/>
</dbReference>
<evidence type="ECO:0000256" key="1">
    <source>
        <dbReference type="SAM" id="MobiDB-lite"/>
    </source>
</evidence>
<reference evidence="3 4" key="1">
    <citation type="submission" date="2020-03" db="EMBL/GenBank/DDBJ databases">
        <title>Genomic Encyclopedia of Type Strains, Phase IV (KMG-IV): sequencing the most valuable type-strain genomes for metagenomic binning, comparative biology and taxonomic classification.</title>
        <authorList>
            <person name="Goeker M."/>
        </authorList>
    </citation>
    <scope>NUCLEOTIDE SEQUENCE [LARGE SCALE GENOMIC DNA]</scope>
    <source>
        <strain evidence="3 4">DSM 24233</strain>
    </source>
</reference>
<gene>
    <name evidence="3" type="ORF">GGQ74_000955</name>
</gene>
<evidence type="ECO:0000259" key="2">
    <source>
        <dbReference type="SMART" id="SM00978"/>
    </source>
</evidence>
<dbReference type="SUPFAM" id="SSF54427">
    <property type="entry name" value="NTF2-like"/>
    <property type="match status" value="1"/>
</dbReference>
<name>A0A846QPH7_9BACT</name>
<dbReference type="Pfam" id="PF04280">
    <property type="entry name" value="Tim44"/>
    <property type="match status" value="1"/>
</dbReference>